<dbReference type="SUPFAM" id="SSF52161">
    <property type="entry name" value="Ribosomal protein L13"/>
    <property type="match status" value="1"/>
</dbReference>
<dbReference type="GO" id="GO:0003729">
    <property type="term" value="F:mRNA binding"/>
    <property type="evidence" value="ECO:0007669"/>
    <property type="project" value="TreeGrafter"/>
</dbReference>
<evidence type="ECO:0000313" key="5">
    <source>
        <dbReference type="EMBL" id="CAD2221851.1"/>
    </source>
</evidence>
<dbReference type="Pfam" id="PF00572">
    <property type="entry name" value="Ribosomal_L13"/>
    <property type="match status" value="1"/>
</dbReference>
<dbReference type="InterPro" id="IPR036899">
    <property type="entry name" value="Ribosomal_uL13_sf"/>
</dbReference>
<sequence>MAVPTRRAVARKQRKNVKRHRPDIIVIDLKDHVLGRAAAVVAKQLLLGKKITVVRCEQLNIAGTEIRNKIKYLQYLRKRKLSNPTLGPFHHRSPADVFVRTVRSMLPRYTKRGMTALHHLVAYEGIPVNMVRAGGRCVIPRAQRHLCYRKERAYTVLGNMCKHVGWKYSDIVEKLEAARKEKSTRYYKKQEGLRNAWASARKDAVKKMAAKDVEVLKKFGYA</sequence>
<proteinExistence type="inferred from homology"/>
<evidence type="ECO:0000256" key="2">
    <source>
        <dbReference type="ARBA" id="ARBA00022980"/>
    </source>
</evidence>
<protein>
    <submittedName>
        <fullName evidence="5">Ribosomal protein L13, putative</fullName>
    </submittedName>
</protein>
<keyword evidence="3" id="KW-0687">Ribonucleoprotein</keyword>
<evidence type="ECO:0000313" key="6">
    <source>
        <dbReference type="Proteomes" id="UP000515908"/>
    </source>
</evidence>
<dbReference type="HAMAP" id="MF_01366">
    <property type="entry name" value="Ribosomal_uL13"/>
    <property type="match status" value="1"/>
</dbReference>
<dbReference type="GO" id="GO:0003735">
    <property type="term" value="F:structural constituent of ribosome"/>
    <property type="evidence" value="ECO:0007669"/>
    <property type="project" value="InterPro"/>
</dbReference>
<dbReference type="VEuPathDB" id="TriTrypDB:ADEAN_000938600"/>
<gene>
    <name evidence="4" type="ORF">ADEAN_000315000</name>
    <name evidence="5" type="ORF">ADEAN_000938600</name>
</gene>
<dbReference type="GO" id="GO:0017148">
    <property type="term" value="P:negative regulation of translation"/>
    <property type="evidence" value="ECO:0007669"/>
    <property type="project" value="TreeGrafter"/>
</dbReference>
<evidence type="ECO:0000256" key="1">
    <source>
        <dbReference type="ARBA" id="ARBA00006227"/>
    </source>
</evidence>
<organism evidence="5 6">
    <name type="scientific">Angomonas deanei</name>
    <dbReference type="NCBI Taxonomy" id="59799"/>
    <lineage>
        <taxon>Eukaryota</taxon>
        <taxon>Discoba</taxon>
        <taxon>Euglenozoa</taxon>
        <taxon>Kinetoplastea</taxon>
        <taxon>Metakinetoplastina</taxon>
        <taxon>Trypanosomatida</taxon>
        <taxon>Trypanosomatidae</taxon>
        <taxon>Strigomonadinae</taxon>
        <taxon>Angomonas</taxon>
    </lineage>
</organism>
<dbReference type="OrthoDB" id="274849at2759"/>
<accession>S9WND1</accession>
<dbReference type="PANTHER" id="PTHR11545">
    <property type="entry name" value="RIBOSOMAL PROTEIN L13"/>
    <property type="match status" value="1"/>
</dbReference>
<keyword evidence="2 5" id="KW-0689">Ribosomal protein</keyword>
<keyword evidence="6" id="KW-1185">Reference proteome</keyword>
<dbReference type="GO" id="GO:0022625">
    <property type="term" value="C:cytosolic large ribosomal subunit"/>
    <property type="evidence" value="ECO:0007669"/>
    <property type="project" value="TreeGrafter"/>
</dbReference>
<dbReference type="PANTHER" id="PTHR11545:SF3">
    <property type="entry name" value="LARGE RIBOSOMAL SUBUNIT PROTEIN UL13"/>
    <property type="match status" value="1"/>
</dbReference>
<dbReference type="EMBL" id="LR877167">
    <property type="protein sequence ID" value="CAD2221851.1"/>
    <property type="molecule type" value="Genomic_DNA"/>
</dbReference>
<dbReference type="InterPro" id="IPR005755">
    <property type="entry name" value="Ribosomal_uL13_euk/arc"/>
</dbReference>
<name>S9WND1_9TRYP</name>
<dbReference type="Proteomes" id="UP000515908">
    <property type="component" value="Chromosome 23"/>
</dbReference>
<evidence type="ECO:0000256" key="3">
    <source>
        <dbReference type="ARBA" id="ARBA00023274"/>
    </source>
</evidence>
<dbReference type="InterPro" id="IPR005822">
    <property type="entry name" value="Ribosomal_uL13"/>
</dbReference>
<dbReference type="AlphaFoldDB" id="S9WND1"/>
<dbReference type="Gene3D" id="6.10.250.3250">
    <property type="match status" value="1"/>
</dbReference>
<reference evidence="5 6" key="1">
    <citation type="submission" date="2020-08" db="EMBL/GenBank/DDBJ databases">
        <authorList>
            <person name="Newling K."/>
            <person name="Davey J."/>
            <person name="Forrester S."/>
        </authorList>
    </citation>
    <scope>NUCLEOTIDE SEQUENCE [LARGE SCALE GENOMIC DNA]</scope>
    <source>
        <strain evidence="5">Crithidia deanei Carvalho</strain>
        <strain evidence="6">Crithidia deanei Carvalho (ATCC PRA-265)</strain>
    </source>
</reference>
<evidence type="ECO:0000313" key="4">
    <source>
        <dbReference type="EMBL" id="CAD2215695.1"/>
    </source>
</evidence>
<dbReference type="CDD" id="cd00392">
    <property type="entry name" value="Ribosomal_L13"/>
    <property type="match status" value="1"/>
</dbReference>
<dbReference type="VEuPathDB" id="TriTrypDB:ADEAN_000315000"/>
<dbReference type="FunFam" id="3.90.1180.10:FF:000002">
    <property type="entry name" value="60S ribosomal protein L16"/>
    <property type="match status" value="1"/>
</dbReference>
<dbReference type="EMBL" id="LR877149">
    <property type="protein sequence ID" value="CAD2215695.1"/>
    <property type="molecule type" value="Genomic_DNA"/>
</dbReference>
<dbReference type="Gene3D" id="3.90.1180.10">
    <property type="entry name" value="Ribosomal protein L13"/>
    <property type="match status" value="1"/>
</dbReference>
<dbReference type="GO" id="GO:0006412">
    <property type="term" value="P:translation"/>
    <property type="evidence" value="ECO:0007669"/>
    <property type="project" value="InterPro"/>
</dbReference>
<comment type="similarity">
    <text evidence="1">Belongs to the universal ribosomal protein uL13 family.</text>
</comment>
<dbReference type="Proteomes" id="UP000515908">
    <property type="component" value="Chromosome 05"/>
</dbReference>
<dbReference type="NCBIfam" id="TIGR01077">
    <property type="entry name" value="L13_A_E"/>
    <property type="match status" value="1"/>
</dbReference>